<dbReference type="Proteomes" id="UP000324222">
    <property type="component" value="Unassembled WGS sequence"/>
</dbReference>
<accession>A0A5B7GGQ1</accession>
<dbReference type="AlphaFoldDB" id="A0A5B7GGQ1"/>
<proteinExistence type="predicted"/>
<keyword evidence="3" id="KW-1185">Reference proteome</keyword>
<protein>
    <submittedName>
        <fullName evidence="2">Uncharacterized protein</fullName>
    </submittedName>
</protein>
<comment type="caution">
    <text evidence="2">The sequence shown here is derived from an EMBL/GenBank/DDBJ whole genome shotgun (WGS) entry which is preliminary data.</text>
</comment>
<reference evidence="2 3" key="1">
    <citation type="submission" date="2019-05" db="EMBL/GenBank/DDBJ databases">
        <title>Another draft genome of Portunus trituberculatus and its Hox gene families provides insights of decapod evolution.</title>
        <authorList>
            <person name="Jeong J.-H."/>
            <person name="Song I."/>
            <person name="Kim S."/>
            <person name="Choi T."/>
            <person name="Kim D."/>
            <person name="Ryu S."/>
            <person name="Kim W."/>
        </authorList>
    </citation>
    <scope>NUCLEOTIDE SEQUENCE [LARGE SCALE GENOMIC DNA]</scope>
    <source>
        <tissue evidence="2">Muscle</tissue>
    </source>
</reference>
<dbReference type="EMBL" id="VSRR010013399">
    <property type="protein sequence ID" value="MPC55734.1"/>
    <property type="molecule type" value="Genomic_DNA"/>
</dbReference>
<evidence type="ECO:0000313" key="3">
    <source>
        <dbReference type="Proteomes" id="UP000324222"/>
    </source>
</evidence>
<evidence type="ECO:0000313" key="2">
    <source>
        <dbReference type="EMBL" id="MPC55734.1"/>
    </source>
</evidence>
<sequence length="87" mass="9147">MDQYMSSTSCLSLKGVGSRAGRNIVSPGEMSRERSLNVIGSSGGGSGVVLRLIYSISMKAFSILPPSSSLKGSVFTFRRCGRGDRPG</sequence>
<evidence type="ECO:0000256" key="1">
    <source>
        <dbReference type="SAM" id="MobiDB-lite"/>
    </source>
</evidence>
<name>A0A5B7GGQ1_PORTR</name>
<feature type="compositionally biased region" description="Polar residues" evidence="1">
    <location>
        <begin position="1"/>
        <end position="11"/>
    </location>
</feature>
<gene>
    <name evidence="2" type="ORF">E2C01_049677</name>
</gene>
<feature type="region of interest" description="Disordered" evidence="1">
    <location>
        <begin position="1"/>
        <end position="30"/>
    </location>
</feature>
<organism evidence="2 3">
    <name type="scientific">Portunus trituberculatus</name>
    <name type="common">Swimming crab</name>
    <name type="synonym">Neptunus trituberculatus</name>
    <dbReference type="NCBI Taxonomy" id="210409"/>
    <lineage>
        <taxon>Eukaryota</taxon>
        <taxon>Metazoa</taxon>
        <taxon>Ecdysozoa</taxon>
        <taxon>Arthropoda</taxon>
        <taxon>Crustacea</taxon>
        <taxon>Multicrustacea</taxon>
        <taxon>Malacostraca</taxon>
        <taxon>Eumalacostraca</taxon>
        <taxon>Eucarida</taxon>
        <taxon>Decapoda</taxon>
        <taxon>Pleocyemata</taxon>
        <taxon>Brachyura</taxon>
        <taxon>Eubrachyura</taxon>
        <taxon>Portunoidea</taxon>
        <taxon>Portunidae</taxon>
        <taxon>Portuninae</taxon>
        <taxon>Portunus</taxon>
    </lineage>
</organism>